<dbReference type="InterPro" id="IPR051064">
    <property type="entry name" value="SEC14/CRAL-TRIO_domain"/>
</dbReference>
<accession>A0A4Y2V7B3</accession>
<proteinExistence type="predicted"/>
<gene>
    <name evidence="1" type="ORF">AVEN_239976_1</name>
</gene>
<comment type="caution">
    <text evidence="1">The sequence shown here is derived from an EMBL/GenBank/DDBJ whole genome shotgun (WGS) entry which is preliminary data.</text>
</comment>
<protein>
    <submittedName>
        <fullName evidence="1">Uncharacterized protein</fullName>
    </submittedName>
</protein>
<dbReference type="OrthoDB" id="6431318at2759"/>
<organism evidence="1 2">
    <name type="scientific">Araneus ventricosus</name>
    <name type="common">Orbweaver spider</name>
    <name type="synonym">Epeira ventricosa</name>
    <dbReference type="NCBI Taxonomy" id="182803"/>
    <lineage>
        <taxon>Eukaryota</taxon>
        <taxon>Metazoa</taxon>
        <taxon>Ecdysozoa</taxon>
        <taxon>Arthropoda</taxon>
        <taxon>Chelicerata</taxon>
        <taxon>Arachnida</taxon>
        <taxon>Araneae</taxon>
        <taxon>Araneomorphae</taxon>
        <taxon>Entelegynae</taxon>
        <taxon>Araneoidea</taxon>
        <taxon>Araneidae</taxon>
        <taxon>Araneus</taxon>
    </lineage>
</organism>
<sequence length="202" mass="23398">MLRKHITWNKEYGVDTILEDYKPPEVLVKYFPVSLIGYDKEGCPVIYHDMAGDEIGILSSAKKIDLIKFAIYQYERVLELMKEQSIKFLQQVRQIMREQIAQAANTHMMKIGSSVDCKEWWHEKCSSYEGSEHLYATTAKFSARVLLDSRPAYSYPPRRLGTPVSSSVQIYNFEGVTFAKATNKRCEYLKYCYSSELNSCLK</sequence>
<dbReference type="Gene3D" id="3.40.525.10">
    <property type="entry name" value="CRAL-TRIO lipid binding domain"/>
    <property type="match status" value="1"/>
</dbReference>
<dbReference type="Proteomes" id="UP000499080">
    <property type="component" value="Unassembled WGS sequence"/>
</dbReference>
<name>A0A4Y2V7B3_ARAVE</name>
<dbReference type="SUPFAM" id="SSF52087">
    <property type="entry name" value="CRAL/TRIO domain"/>
    <property type="match status" value="1"/>
</dbReference>
<dbReference type="EMBL" id="BGPR01043801">
    <property type="protein sequence ID" value="GBO20448.1"/>
    <property type="molecule type" value="Genomic_DNA"/>
</dbReference>
<dbReference type="InterPro" id="IPR036865">
    <property type="entry name" value="CRAL-TRIO_dom_sf"/>
</dbReference>
<evidence type="ECO:0000313" key="1">
    <source>
        <dbReference type="EMBL" id="GBO20448.1"/>
    </source>
</evidence>
<evidence type="ECO:0000313" key="2">
    <source>
        <dbReference type="Proteomes" id="UP000499080"/>
    </source>
</evidence>
<keyword evidence="2" id="KW-1185">Reference proteome</keyword>
<dbReference type="PANTHER" id="PTHR23324">
    <property type="entry name" value="SEC14 RELATED PROTEIN"/>
    <property type="match status" value="1"/>
</dbReference>
<reference evidence="1 2" key="1">
    <citation type="journal article" date="2019" name="Sci. Rep.">
        <title>Orb-weaving spider Araneus ventricosus genome elucidates the spidroin gene catalogue.</title>
        <authorList>
            <person name="Kono N."/>
            <person name="Nakamura H."/>
            <person name="Ohtoshi R."/>
            <person name="Moran D.A.P."/>
            <person name="Shinohara A."/>
            <person name="Yoshida Y."/>
            <person name="Fujiwara M."/>
            <person name="Mori M."/>
            <person name="Tomita M."/>
            <person name="Arakawa K."/>
        </authorList>
    </citation>
    <scope>NUCLEOTIDE SEQUENCE [LARGE SCALE GENOMIC DNA]</scope>
</reference>
<dbReference type="GO" id="GO:0005737">
    <property type="term" value="C:cytoplasm"/>
    <property type="evidence" value="ECO:0007669"/>
    <property type="project" value="TreeGrafter"/>
</dbReference>
<dbReference type="PANTHER" id="PTHR23324:SF83">
    <property type="entry name" value="SEC14-LIKE PROTEIN 2"/>
    <property type="match status" value="1"/>
</dbReference>
<dbReference type="AlphaFoldDB" id="A0A4Y2V7B3"/>